<dbReference type="InterPro" id="IPR036322">
    <property type="entry name" value="WD40_repeat_dom_sf"/>
</dbReference>
<dbReference type="Pfam" id="PF00400">
    <property type="entry name" value="WD40"/>
    <property type="match status" value="2"/>
</dbReference>
<dbReference type="PROSITE" id="PS50082">
    <property type="entry name" value="WD_REPEATS_2"/>
    <property type="match status" value="1"/>
</dbReference>
<sequence>MVMNGEEPDWTRLPDSILLHIFMQLEYTDMPHVGLVCKSWQRVSYDEFLWRHYFYKDFQVDLAVPIMPGRTSWRGEYQRLVEGTPVVETEEIHEHNHQVLHVSFSHKGDMFATSSKDGFIVVSSMDGSAGLEYHISSDSEALQGYEAAFLEIHTILPVQQHRHTTTRLRREFQLQCRVLNKPYDIFGTWYNDQYLLSGDLHWLAHLVSTSVIWLNKANQENNSEHEAIITRLYKFYNRNASSVRTILVANCLTPDSTNNSEVVERMEEKTEEKEVVERGNPPSHRELSVHQPPVTEYQKDQPPPVKKAVSTNPITYTNDYRRAEVELPDGNLAEHGLEHQITQPSSCKKTIYTNPITYTRDYRRAEVEPPDGNSAELGGKMEEKQNVAPVKPVEEEEEPLEWEEDGEPLPPMSLADERDKFLIFTTGSKTYSPHQIGFKRIKKFSIPTVLEVGPCLRERIQQRDQQRELRNLGLFQEPNWLDYDSVAERFDPIDHLIDLNGHIIGMGLSPDHRYLYVNSRPWQANCVIDSPLSPPRIAEGIDLHVIDLTNLTEVNILSENEMFSLGVKVGTMLRSHKAYTPNDECFFIFLDVSHQYVASGAEDRHGYVWERHYGVCLSRLPHRDVVNAVAFNPRDPEMLVTVSDDHRIKVWRSRRRARSLGINLKEVEMAKELRIKHPRPDPPPPVVDIQNQEIKASNYTGIRKSKCWKYSSEEMVLQVWGTNLGSDVDDELVELGSASSEDELPN</sequence>
<evidence type="ECO:0000313" key="5">
    <source>
        <dbReference type="Proteomes" id="UP000747542"/>
    </source>
</evidence>
<dbReference type="SMART" id="SM00320">
    <property type="entry name" value="WD40"/>
    <property type="match status" value="3"/>
</dbReference>
<feature type="domain" description="F-box" evidence="3">
    <location>
        <begin position="7"/>
        <end position="53"/>
    </location>
</feature>
<dbReference type="InterPro" id="IPR001810">
    <property type="entry name" value="F-box_dom"/>
</dbReference>
<gene>
    <name evidence="4" type="primary">Fbxw5-L</name>
    <name evidence="4" type="ORF">Hamer_G015216</name>
</gene>
<proteinExistence type="predicted"/>
<dbReference type="GO" id="GO:0080008">
    <property type="term" value="C:Cul4-RING E3 ubiquitin ligase complex"/>
    <property type="evidence" value="ECO:0007669"/>
    <property type="project" value="InterPro"/>
</dbReference>
<feature type="region of interest" description="Disordered" evidence="2">
    <location>
        <begin position="259"/>
        <end position="311"/>
    </location>
</feature>
<dbReference type="InterPro" id="IPR015943">
    <property type="entry name" value="WD40/YVTN_repeat-like_dom_sf"/>
</dbReference>
<dbReference type="Pfam" id="PF12937">
    <property type="entry name" value="F-box-like"/>
    <property type="match status" value="1"/>
</dbReference>
<dbReference type="PROSITE" id="PS50294">
    <property type="entry name" value="WD_REPEATS_REGION"/>
    <property type="match status" value="1"/>
</dbReference>
<dbReference type="Gene3D" id="1.20.1280.50">
    <property type="match status" value="1"/>
</dbReference>
<dbReference type="GO" id="GO:0019005">
    <property type="term" value="C:SCF ubiquitin ligase complex"/>
    <property type="evidence" value="ECO:0007669"/>
    <property type="project" value="InterPro"/>
</dbReference>
<feature type="repeat" description="WD" evidence="1">
    <location>
        <begin position="619"/>
        <end position="651"/>
    </location>
</feature>
<dbReference type="PANTHER" id="PTHR20995:SF17">
    <property type="entry name" value="F-BOX_WD REPEAT-CONTAINING PROTEIN 5"/>
    <property type="match status" value="1"/>
</dbReference>
<feature type="compositionally biased region" description="Basic and acidic residues" evidence="2">
    <location>
        <begin position="262"/>
        <end position="288"/>
    </location>
</feature>
<protein>
    <submittedName>
        <fullName evidence="4">F-box/WD repeat-containing protein 5-like</fullName>
    </submittedName>
</protein>
<evidence type="ECO:0000313" key="4">
    <source>
        <dbReference type="EMBL" id="KAG7175007.1"/>
    </source>
</evidence>
<dbReference type="SMART" id="SM00256">
    <property type="entry name" value="FBOX"/>
    <property type="match status" value="1"/>
</dbReference>
<dbReference type="Gene3D" id="2.130.10.10">
    <property type="entry name" value="YVTN repeat-like/Quinoprotein amine dehydrogenase"/>
    <property type="match status" value="1"/>
</dbReference>
<name>A0A8J5TLW8_HOMAM</name>
<evidence type="ECO:0000256" key="1">
    <source>
        <dbReference type="PROSITE-ProRule" id="PRU00221"/>
    </source>
</evidence>
<evidence type="ECO:0000259" key="3">
    <source>
        <dbReference type="PROSITE" id="PS50181"/>
    </source>
</evidence>
<reference evidence="4" key="1">
    <citation type="journal article" date="2021" name="Sci. Adv.">
        <title>The American lobster genome reveals insights on longevity, neural, and immune adaptations.</title>
        <authorList>
            <person name="Polinski J.M."/>
            <person name="Zimin A.V."/>
            <person name="Clark K.F."/>
            <person name="Kohn A.B."/>
            <person name="Sadowski N."/>
            <person name="Timp W."/>
            <person name="Ptitsyn A."/>
            <person name="Khanna P."/>
            <person name="Romanova D.Y."/>
            <person name="Williams P."/>
            <person name="Greenwood S.J."/>
            <person name="Moroz L.L."/>
            <person name="Walt D.R."/>
            <person name="Bodnar A.G."/>
        </authorList>
    </citation>
    <scope>NUCLEOTIDE SEQUENCE</scope>
    <source>
        <strain evidence="4">GMGI-L3</strain>
    </source>
</reference>
<feature type="region of interest" description="Disordered" evidence="2">
    <location>
        <begin position="366"/>
        <end position="411"/>
    </location>
</feature>
<dbReference type="PANTHER" id="PTHR20995">
    <property type="entry name" value="F-BOX/WD REPEAT-CONTAINING PROTEIN 5"/>
    <property type="match status" value="1"/>
</dbReference>
<dbReference type="CDD" id="cd22132">
    <property type="entry name" value="F-box_FBXW5"/>
    <property type="match status" value="1"/>
</dbReference>
<comment type="caution">
    <text evidence="4">The sequence shown here is derived from an EMBL/GenBank/DDBJ whole genome shotgun (WGS) entry which is preliminary data.</text>
</comment>
<organism evidence="4 5">
    <name type="scientific">Homarus americanus</name>
    <name type="common">American lobster</name>
    <dbReference type="NCBI Taxonomy" id="6706"/>
    <lineage>
        <taxon>Eukaryota</taxon>
        <taxon>Metazoa</taxon>
        <taxon>Ecdysozoa</taxon>
        <taxon>Arthropoda</taxon>
        <taxon>Crustacea</taxon>
        <taxon>Multicrustacea</taxon>
        <taxon>Malacostraca</taxon>
        <taxon>Eumalacostraca</taxon>
        <taxon>Eucarida</taxon>
        <taxon>Decapoda</taxon>
        <taxon>Pleocyemata</taxon>
        <taxon>Astacidea</taxon>
        <taxon>Nephropoidea</taxon>
        <taxon>Nephropidae</taxon>
        <taxon>Homarus</taxon>
    </lineage>
</organism>
<accession>A0A8J5TLW8</accession>
<dbReference type="Proteomes" id="UP000747542">
    <property type="component" value="Unassembled WGS sequence"/>
</dbReference>
<dbReference type="AlphaFoldDB" id="A0A8J5TLW8"/>
<keyword evidence="5" id="KW-1185">Reference proteome</keyword>
<feature type="compositionally biased region" description="Acidic residues" evidence="2">
    <location>
        <begin position="394"/>
        <end position="407"/>
    </location>
</feature>
<keyword evidence="1" id="KW-0853">WD repeat</keyword>
<dbReference type="InterPro" id="IPR042508">
    <property type="entry name" value="FBXW5"/>
</dbReference>
<dbReference type="PROSITE" id="PS50181">
    <property type="entry name" value="FBOX"/>
    <property type="match status" value="1"/>
</dbReference>
<dbReference type="EMBL" id="JAHLQT010006356">
    <property type="protein sequence ID" value="KAG7175007.1"/>
    <property type="molecule type" value="Genomic_DNA"/>
</dbReference>
<dbReference type="InterPro" id="IPR036047">
    <property type="entry name" value="F-box-like_dom_sf"/>
</dbReference>
<evidence type="ECO:0000256" key="2">
    <source>
        <dbReference type="SAM" id="MobiDB-lite"/>
    </source>
</evidence>
<dbReference type="SUPFAM" id="SSF50978">
    <property type="entry name" value="WD40 repeat-like"/>
    <property type="match status" value="1"/>
</dbReference>
<dbReference type="SUPFAM" id="SSF81383">
    <property type="entry name" value="F-box domain"/>
    <property type="match status" value="1"/>
</dbReference>
<dbReference type="GO" id="GO:0016567">
    <property type="term" value="P:protein ubiquitination"/>
    <property type="evidence" value="ECO:0007669"/>
    <property type="project" value="InterPro"/>
</dbReference>
<dbReference type="InterPro" id="IPR001680">
    <property type="entry name" value="WD40_rpt"/>
</dbReference>